<gene>
    <name evidence="1" type="ORF">S06H3_56404</name>
</gene>
<organism evidence="1">
    <name type="scientific">marine sediment metagenome</name>
    <dbReference type="NCBI Taxonomy" id="412755"/>
    <lineage>
        <taxon>unclassified sequences</taxon>
        <taxon>metagenomes</taxon>
        <taxon>ecological metagenomes</taxon>
    </lineage>
</organism>
<accession>X1P8U8</accession>
<comment type="caution">
    <text evidence="1">The sequence shown here is derived from an EMBL/GenBank/DDBJ whole genome shotgun (WGS) entry which is preliminary data.</text>
</comment>
<protein>
    <submittedName>
        <fullName evidence="1">Uncharacterized protein</fullName>
    </submittedName>
</protein>
<name>X1P8U8_9ZZZZ</name>
<proteinExistence type="predicted"/>
<dbReference type="AlphaFoldDB" id="X1P8U8"/>
<sequence>MAKEKMLWSTDGLRSVRASKLREFRIDHLNTFIGERFALIGMFNKTDSFEFGQFLIQEDAKASLMEIHDIIEGVKK</sequence>
<dbReference type="EMBL" id="BARV01036276">
    <property type="protein sequence ID" value="GAI52273.1"/>
    <property type="molecule type" value="Genomic_DNA"/>
</dbReference>
<evidence type="ECO:0000313" key="1">
    <source>
        <dbReference type="EMBL" id="GAI52273.1"/>
    </source>
</evidence>
<reference evidence="1" key="1">
    <citation type="journal article" date="2014" name="Front. Microbiol.">
        <title>High frequency of phylogenetically diverse reductive dehalogenase-homologous genes in deep subseafloor sedimentary metagenomes.</title>
        <authorList>
            <person name="Kawai M."/>
            <person name="Futagami T."/>
            <person name="Toyoda A."/>
            <person name="Takaki Y."/>
            <person name="Nishi S."/>
            <person name="Hori S."/>
            <person name="Arai W."/>
            <person name="Tsubouchi T."/>
            <person name="Morono Y."/>
            <person name="Uchiyama I."/>
            <person name="Ito T."/>
            <person name="Fujiyama A."/>
            <person name="Inagaki F."/>
            <person name="Takami H."/>
        </authorList>
    </citation>
    <scope>NUCLEOTIDE SEQUENCE</scope>
    <source>
        <strain evidence="1">Expedition CK06-06</strain>
    </source>
</reference>